<feature type="signal peptide" evidence="4">
    <location>
        <begin position="1"/>
        <end position="23"/>
    </location>
</feature>
<proteinExistence type="predicted"/>
<keyword evidence="4" id="KW-0732">Signal</keyword>
<comment type="caution">
    <text evidence="2">Lacks conserved residue(s) required for the propagation of feature annotation.</text>
</comment>
<accession>A0A922HUK6</accession>
<organism evidence="5 6">
    <name type="scientific">Dermatophagoides farinae</name>
    <name type="common">American house dust mite</name>
    <dbReference type="NCBI Taxonomy" id="6954"/>
    <lineage>
        <taxon>Eukaryota</taxon>
        <taxon>Metazoa</taxon>
        <taxon>Ecdysozoa</taxon>
        <taxon>Arthropoda</taxon>
        <taxon>Chelicerata</taxon>
        <taxon>Arachnida</taxon>
        <taxon>Acari</taxon>
        <taxon>Acariformes</taxon>
        <taxon>Sarcoptiformes</taxon>
        <taxon>Astigmata</taxon>
        <taxon>Psoroptidia</taxon>
        <taxon>Analgoidea</taxon>
        <taxon>Pyroglyphidae</taxon>
        <taxon>Dermatophagoidinae</taxon>
        <taxon>Dermatophagoides</taxon>
    </lineage>
</organism>
<dbReference type="InterPro" id="IPR023415">
    <property type="entry name" value="LDLR_class-A_CS"/>
</dbReference>
<evidence type="ECO:0000256" key="2">
    <source>
        <dbReference type="PROSITE-ProRule" id="PRU00124"/>
    </source>
</evidence>
<evidence type="ECO:0000313" key="6">
    <source>
        <dbReference type="Proteomes" id="UP000790347"/>
    </source>
</evidence>
<dbReference type="EMBL" id="ASGP02000005">
    <property type="protein sequence ID" value="KAH9506532.1"/>
    <property type="molecule type" value="Genomic_DNA"/>
</dbReference>
<comment type="caution">
    <text evidence="5">The sequence shown here is derived from an EMBL/GenBank/DDBJ whole genome shotgun (WGS) entry which is preliminary data.</text>
</comment>
<sequence length="140" mass="15438">MFSFKSIAISLALIVAEFSIISAASIPDDYSPPQCNQAYACGRNSTYRRMICIEVNQFCNGKIDCPMGDDENNSVCESIIQMRQQLQQNGGFENDFSGTGFMFSVNNMIIDGGSNVKMFNQNSDNNVPAADENNQILAKH</sequence>
<evidence type="ECO:0000313" key="5">
    <source>
        <dbReference type="EMBL" id="KAH9506532.1"/>
    </source>
</evidence>
<feature type="chain" id="PRO_5037320690" evidence="4">
    <location>
        <begin position="24"/>
        <end position="140"/>
    </location>
</feature>
<dbReference type="Proteomes" id="UP000790347">
    <property type="component" value="Unassembled WGS sequence"/>
</dbReference>
<dbReference type="Gene3D" id="2.40.128.620">
    <property type="match status" value="1"/>
</dbReference>
<dbReference type="InterPro" id="IPR002172">
    <property type="entry name" value="LDrepeatLR_classA_rpt"/>
</dbReference>
<evidence type="ECO:0000256" key="1">
    <source>
        <dbReference type="ARBA" id="ARBA00023157"/>
    </source>
</evidence>
<evidence type="ECO:0000256" key="3">
    <source>
        <dbReference type="SAM" id="MobiDB-lite"/>
    </source>
</evidence>
<reference evidence="5" key="1">
    <citation type="submission" date="2013-05" db="EMBL/GenBank/DDBJ databases">
        <authorList>
            <person name="Yim A.K.Y."/>
            <person name="Chan T.F."/>
            <person name="Ji K.M."/>
            <person name="Liu X.Y."/>
            <person name="Zhou J.W."/>
            <person name="Li R.Q."/>
            <person name="Yang K.Y."/>
            <person name="Li J."/>
            <person name="Li M."/>
            <person name="Law P.T.W."/>
            <person name="Wu Y.L."/>
            <person name="Cai Z.L."/>
            <person name="Qin H."/>
            <person name="Bao Y."/>
            <person name="Leung R.K.K."/>
            <person name="Ng P.K.S."/>
            <person name="Zou J."/>
            <person name="Zhong X.J."/>
            <person name="Ran P.X."/>
            <person name="Zhong N.S."/>
            <person name="Liu Z.G."/>
            <person name="Tsui S.K.W."/>
        </authorList>
    </citation>
    <scope>NUCLEOTIDE SEQUENCE</scope>
    <source>
        <strain evidence="5">Derf</strain>
        <tissue evidence="5">Whole organism</tissue>
    </source>
</reference>
<keyword evidence="1" id="KW-1015">Disulfide bond</keyword>
<protein>
    <submittedName>
        <fullName evidence="5">Uncharacterized protein</fullName>
    </submittedName>
</protein>
<keyword evidence="6" id="KW-1185">Reference proteome</keyword>
<gene>
    <name evidence="5" type="ORF">DERF_011257</name>
</gene>
<evidence type="ECO:0000256" key="4">
    <source>
        <dbReference type="SAM" id="SignalP"/>
    </source>
</evidence>
<dbReference type="CDD" id="cd00112">
    <property type="entry name" value="LDLa"/>
    <property type="match status" value="1"/>
</dbReference>
<dbReference type="PROSITE" id="PS01209">
    <property type="entry name" value="LDLRA_1"/>
    <property type="match status" value="1"/>
</dbReference>
<dbReference type="PROSITE" id="PS50068">
    <property type="entry name" value="LDLRA_2"/>
    <property type="match status" value="1"/>
</dbReference>
<reference evidence="5" key="2">
    <citation type="journal article" date="2022" name="Res Sq">
        <title>Comparative Genomics Reveals Insights into the Divergent Evolution of Astigmatic Mites and Household Pest Adaptations.</title>
        <authorList>
            <person name="Xiong Q."/>
            <person name="Wan A.T.-Y."/>
            <person name="Liu X.-Y."/>
            <person name="Fung C.S.-H."/>
            <person name="Xiao X."/>
            <person name="Malainual N."/>
            <person name="Hou J."/>
            <person name="Wang L."/>
            <person name="Wang M."/>
            <person name="Yang K."/>
            <person name="Cui Y."/>
            <person name="Leung E."/>
            <person name="Nong W."/>
            <person name="Shin S.-K."/>
            <person name="Au S."/>
            <person name="Jeong K.Y."/>
            <person name="Chew F.T."/>
            <person name="Hui J."/>
            <person name="Leung T.F."/>
            <person name="Tungtrongchitr A."/>
            <person name="Zhong N."/>
            <person name="Liu Z."/>
            <person name="Tsui S."/>
        </authorList>
    </citation>
    <scope>NUCLEOTIDE SEQUENCE</scope>
    <source>
        <strain evidence="5">Derf</strain>
        <tissue evidence="5">Whole organism</tissue>
    </source>
</reference>
<feature type="region of interest" description="Disordered" evidence="3">
    <location>
        <begin position="121"/>
        <end position="140"/>
    </location>
</feature>
<dbReference type="AlphaFoldDB" id="A0A922HUK6"/>
<dbReference type="SMART" id="SM00192">
    <property type="entry name" value="LDLa"/>
    <property type="match status" value="1"/>
</dbReference>
<name>A0A922HUK6_DERFA</name>